<proteinExistence type="inferred from homology"/>
<dbReference type="OrthoDB" id="9808638at2"/>
<keyword evidence="2" id="KW-0813">Transport</keyword>
<evidence type="ECO:0000256" key="2">
    <source>
        <dbReference type="ARBA" id="ARBA00022448"/>
    </source>
</evidence>
<evidence type="ECO:0000313" key="11">
    <source>
        <dbReference type="Proteomes" id="UP000078572"/>
    </source>
</evidence>
<comment type="subcellular location">
    <subcellularLocation>
        <location evidence="1 9">Cell membrane</location>
        <topology evidence="1 9">Multi-pass membrane protein</topology>
    </subcellularLocation>
</comment>
<keyword evidence="3" id="KW-1003">Cell membrane</keyword>
<reference evidence="11" key="1">
    <citation type="submission" date="2016-06" db="EMBL/GenBank/DDBJ databases">
        <authorList>
            <person name="Xu Y."/>
            <person name="Nagy A."/>
            <person name="Yan X."/>
            <person name="Kim S.W."/>
            <person name="Haley B."/>
            <person name="Liu N.T."/>
            <person name="Nou X."/>
        </authorList>
    </citation>
    <scope>NUCLEOTIDE SEQUENCE [LARGE SCALE GENOMIC DNA]</scope>
    <source>
        <strain evidence="11">ATCC 49129</strain>
    </source>
</reference>
<keyword evidence="5" id="KW-1133">Transmembrane helix</keyword>
<dbReference type="InterPro" id="IPR037185">
    <property type="entry name" value="EmrE-like"/>
</dbReference>
<evidence type="ECO:0000256" key="3">
    <source>
        <dbReference type="ARBA" id="ARBA00022475"/>
    </source>
</evidence>
<evidence type="ECO:0000256" key="9">
    <source>
        <dbReference type="RuleBase" id="RU003942"/>
    </source>
</evidence>
<name>A0A192A4P1_9RALS</name>
<evidence type="ECO:0000256" key="4">
    <source>
        <dbReference type="ARBA" id="ARBA00022692"/>
    </source>
</evidence>
<organism evidence="10 11">
    <name type="scientific">Ralstonia insidiosa</name>
    <dbReference type="NCBI Taxonomy" id="190721"/>
    <lineage>
        <taxon>Bacteria</taxon>
        <taxon>Pseudomonadati</taxon>
        <taxon>Pseudomonadota</taxon>
        <taxon>Betaproteobacteria</taxon>
        <taxon>Burkholderiales</taxon>
        <taxon>Burkholderiaceae</taxon>
        <taxon>Ralstonia</taxon>
    </lineage>
</organism>
<comment type="similarity">
    <text evidence="7">Belongs to the drug/metabolite transporter (DMT) superfamily. Small multidrug resistance (SMR) (TC 2.A.7.1) family. Gdx/SugE subfamily.</text>
</comment>
<evidence type="ECO:0000256" key="6">
    <source>
        <dbReference type="ARBA" id="ARBA00023136"/>
    </source>
</evidence>
<keyword evidence="4 9" id="KW-0812">Transmembrane</keyword>
<dbReference type="GeneID" id="61528854"/>
<dbReference type="InterPro" id="IPR000390">
    <property type="entry name" value="Small_drug/metabolite_transptr"/>
</dbReference>
<dbReference type="InterPro" id="IPR045324">
    <property type="entry name" value="Small_multidrug_res"/>
</dbReference>
<dbReference type="GO" id="GO:0022857">
    <property type="term" value="F:transmembrane transporter activity"/>
    <property type="evidence" value="ECO:0007669"/>
    <property type="project" value="InterPro"/>
</dbReference>
<dbReference type="PANTHER" id="PTHR30561">
    <property type="entry name" value="SMR FAMILY PROTON-DEPENDENT DRUG EFFLUX TRANSPORTER SUGE"/>
    <property type="match status" value="1"/>
</dbReference>
<dbReference type="Pfam" id="PF00893">
    <property type="entry name" value="Multi_Drug_Res"/>
    <property type="match status" value="1"/>
</dbReference>
<sequence>MQQTAWLWLLAAGAVEIAMAISLKFAQGWTRPIPSVLGIVTALASVFLLTHAMHGLPAGTAYAIWTGIGSVGVTLLGILVFGESMQPARLACIGLVIAGTVGLNFFNAA</sequence>
<dbReference type="AlphaFoldDB" id="A0A192A4P1"/>
<dbReference type="EMBL" id="CP016023">
    <property type="protein sequence ID" value="ANJ75323.1"/>
    <property type="molecule type" value="Genomic_DNA"/>
</dbReference>
<dbReference type="Gene3D" id="1.10.3730.20">
    <property type="match status" value="1"/>
</dbReference>
<evidence type="ECO:0000256" key="5">
    <source>
        <dbReference type="ARBA" id="ARBA00022989"/>
    </source>
</evidence>
<evidence type="ECO:0000256" key="8">
    <source>
        <dbReference type="ARBA" id="ARBA00039168"/>
    </source>
</evidence>
<dbReference type="RefSeq" id="WP_064807840.1">
    <property type="nucleotide sequence ID" value="NZ_CP016023.1"/>
</dbReference>
<dbReference type="SUPFAM" id="SSF103481">
    <property type="entry name" value="Multidrug resistance efflux transporter EmrE"/>
    <property type="match status" value="1"/>
</dbReference>
<dbReference type="STRING" id="190721.ACS15_4945"/>
<gene>
    <name evidence="10" type="ORF">A9Y76_22700</name>
</gene>
<dbReference type="FunFam" id="1.10.3730.20:FF:000001">
    <property type="entry name" value="Quaternary ammonium compound resistance transporter SugE"/>
    <property type="match status" value="1"/>
</dbReference>
<evidence type="ECO:0000256" key="1">
    <source>
        <dbReference type="ARBA" id="ARBA00004651"/>
    </source>
</evidence>
<evidence type="ECO:0000256" key="7">
    <source>
        <dbReference type="ARBA" id="ARBA00038151"/>
    </source>
</evidence>
<dbReference type="PANTHER" id="PTHR30561:SF0">
    <property type="entry name" value="GUANIDINIUM EXPORTER"/>
    <property type="match status" value="1"/>
</dbReference>
<dbReference type="GO" id="GO:1990961">
    <property type="term" value="P:xenobiotic detoxification by transmembrane export across the plasma membrane"/>
    <property type="evidence" value="ECO:0007669"/>
    <property type="project" value="UniProtKB-ARBA"/>
</dbReference>
<evidence type="ECO:0000313" key="10">
    <source>
        <dbReference type="EMBL" id="ANJ75323.1"/>
    </source>
</evidence>
<accession>A0A192A4P1</accession>
<keyword evidence="11" id="KW-1185">Reference proteome</keyword>
<protein>
    <recommendedName>
        <fullName evidence="8">Guanidinium exporter</fullName>
    </recommendedName>
</protein>
<dbReference type="GO" id="GO:0005886">
    <property type="term" value="C:plasma membrane"/>
    <property type="evidence" value="ECO:0007669"/>
    <property type="project" value="UniProtKB-SubCell"/>
</dbReference>
<keyword evidence="6" id="KW-0472">Membrane</keyword>
<dbReference type="Proteomes" id="UP000078572">
    <property type="component" value="Chromosome 2"/>
</dbReference>